<sequence>MFLDAVRKRNPGLIRFAAQLHREGMIPPNTFVIDKGAVRKNAHMIASRAHELGLKLYFMAKQFSYDAEIMEAIRESIPSAVAVDWMGAEAMMAQQVPVKHVGHLVPIPFHTIPKVMQQARPEVWTVLDLEAAAEVSRIASALNITQPVLLRITGDDLFPGQEGGFTSKNVQEAAKRIADMPGLEVAGVTSYPCFAWDEQSLSYKPTSNLEHVQIAIERLKAEGFTLKQINLPGNTSRSVLSLVAQYGGTHGEPGHALTGTTPEQSQGHCDEIPATVYVSEISSIAPDQAQVYGGGLYPRAHARGALVGSSVDELVEREPLPIEFPPAQYIDYQCTLKLPEGQRVHCGDTVVMSFRFQLFVLRSYRAIVEQDEHGTWKLLSFH</sequence>
<dbReference type="Pfam" id="PF21279">
    <property type="entry name" value="YhfX-like_C"/>
    <property type="match status" value="1"/>
</dbReference>
<dbReference type="SUPFAM" id="SSF51419">
    <property type="entry name" value="PLP-binding barrel"/>
    <property type="match status" value="1"/>
</dbReference>
<dbReference type="Proteomes" id="UP000248806">
    <property type="component" value="Unassembled WGS sequence"/>
</dbReference>
<dbReference type="Pfam" id="PF01168">
    <property type="entry name" value="Ala_racemase_N"/>
    <property type="match status" value="1"/>
</dbReference>
<keyword evidence="4" id="KW-1185">Reference proteome</keyword>
<evidence type="ECO:0000313" key="3">
    <source>
        <dbReference type="EMBL" id="PZW22953.1"/>
    </source>
</evidence>
<feature type="domain" description="YhfX-like C-terminal" evidence="2">
    <location>
        <begin position="276"/>
        <end position="374"/>
    </location>
</feature>
<gene>
    <name evidence="3" type="ORF">EI42_05165</name>
</gene>
<reference evidence="3 4" key="1">
    <citation type="submission" date="2018-06" db="EMBL/GenBank/DDBJ databases">
        <title>Genomic Encyclopedia of Archaeal and Bacterial Type Strains, Phase II (KMG-II): from individual species to whole genera.</title>
        <authorList>
            <person name="Goeker M."/>
        </authorList>
    </citation>
    <scope>NUCLEOTIDE SEQUENCE [LARGE SCALE GENOMIC DNA]</scope>
    <source>
        <strain evidence="3 4">ATCC BAA-1881</strain>
    </source>
</reference>
<protein>
    <submittedName>
        <fullName evidence="3">Putative amino acid racemase</fullName>
    </submittedName>
</protein>
<dbReference type="EMBL" id="QKUF01000028">
    <property type="protein sequence ID" value="PZW22953.1"/>
    <property type="molecule type" value="Genomic_DNA"/>
</dbReference>
<dbReference type="Gene3D" id="2.40.37.30">
    <property type="match status" value="2"/>
</dbReference>
<dbReference type="AlphaFoldDB" id="A0A326TZL5"/>
<dbReference type="InterPro" id="IPR048449">
    <property type="entry name" value="YhfX-like_C"/>
</dbReference>
<dbReference type="InterPro" id="IPR001608">
    <property type="entry name" value="Ala_racemase_N"/>
</dbReference>
<name>A0A326TZL5_THEHA</name>
<organism evidence="3 4">
    <name type="scientific">Thermosporothrix hazakensis</name>
    <dbReference type="NCBI Taxonomy" id="644383"/>
    <lineage>
        <taxon>Bacteria</taxon>
        <taxon>Bacillati</taxon>
        <taxon>Chloroflexota</taxon>
        <taxon>Ktedonobacteria</taxon>
        <taxon>Ktedonobacterales</taxon>
        <taxon>Thermosporotrichaceae</taxon>
        <taxon>Thermosporothrix</taxon>
    </lineage>
</organism>
<comment type="caution">
    <text evidence="3">The sequence shown here is derived from an EMBL/GenBank/DDBJ whole genome shotgun (WGS) entry which is preliminary data.</text>
</comment>
<dbReference type="OrthoDB" id="3189402at2"/>
<evidence type="ECO:0000259" key="2">
    <source>
        <dbReference type="Pfam" id="PF21279"/>
    </source>
</evidence>
<feature type="domain" description="Alanine racemase N-terminal" evidence="1">
    <location>
        <begin position="33"/>
        <end position="262"/>
    </location>
</feature>
<proteinExistence type="predicted"/>
<evidence type="ECO:0000313" key="4">
    <source>
        <dbReference type="Proteomes" id="UP000248806"/>
    </source>
</evidence>
<accession>A0A326TZL5</accession>
<evidence type="ECO:0000259" key="1">
    <source>
        <dbReference type="Pfam" id="PF01168"/>
    </source>
</evidence>
<dbReference type="InterPro" id="IPR029066">
    <property type="entry name" value="PLP-binding_barrel"/>
</dbReference>
<dbReference type="RefSeq" id="WP_111325448.1">
    <property type="nucleotide sequence ID" value="NZ_BIFX01000001.1"/>
</dbReference>